<sequence length="187" mass="19843">VSARIAARTHECRDVTEQEQKPPEPDDTHTSSSPTDTNHYTNQRHWPSCSPAQEAGPGAGGPAASVSGPPLQCARDSLGALTEPARTLNNGGGPRVQAPSSPPSPQSVGKPSQLGDQQPRGRATRAVRPPLEGMHIGVRVCKNKLRPIAGRPADQATRVGPESTRATSLTWSMKNAKRKVKDTRTRG</sequence>
<organism evidence="2 3">
    <name type="scientific">Olea europaea subsp. europaea</name>
    <dbReference type="NCBI Taxonomy" id="158383"/>
    <lineage>
        <taxon>Eukaryota</taxon>
        <taxon>Viridiplantae</taxon>
        <taxon>Streptophyta</taxon>
        <taxon>Embryophyta</taxon>
        <taxon>Tracheophyta</taxon>
        <taxon>Spermatophyta</taxon>
        <taxon>Magnoliopsida</taxon>
        <taxon>eudicotyledons</taxon>
        <taxon>Gunneridae</taxon>
        <taxon>Pentapetalae</taxon>
        <taxon>asterids</taxon>
        <taxon>lamiids</taxon>
        <taxon>Lamiales</taxon>
        <taxon>Oleaceae</taxon>
        <taxon>Oleeae</taxon>
        <taxon>Olea</taxon>
    </lineage>
</organism>
<keyword evidence="3" id="KW-1185">Reference proteome</keyword>
<proteinExistence type="predicted"/>
<evidence type="ECO:0000256" key="1">
    <source>
        <dbReference type="SAM" id="MobiDB-lite"/>
    </source>
</evidence>
<feature type="compositionally biased region" description="Low complexity" evidence="1">
    <location>
        <begin position="50"/>
        <end position="70"/>
    </location>
</feature>
<reference evidence="2 3" key="1">
    <citation type="submission" date="2019-12" db="EMBL/GenBank/DDBJ databases">
        <authorList>
            <person name="Alioto T."/>
            <person name="Alioto T."/>
            <person name="Gomez Garrido J."/>
        </authorList>
    </citation>
    <scope>NUCLEOTIDE SEQUENCE [LARGE SCALE GENOMIC DNA]</scope>
</reference>
<feature type="region of interest" description="Disordered" evidence="1">
    <location>
        <begin position="149"/>
        <end position="187"/>
    </location>
</feature>
<name>A0A8S0RDM6_OLEEU</name>
<evidence type="ECO:0000313" key="3">
    <source>
        <dbReference type="Proteomes" id="UP000594638"/>
    </source>
</evidence>
<feature type="compositionally biased region" description="Polar residues" evidence="1">
    <location>
        <begin position="164"/>
        <end position="173"/>
    </location>
</feature>
<dbReference type="Gramene" id="OE9A117204T1">
    <property type="protein sequence ID" value="OE9A117204C1"/>
    <property type="gene ID" value="OE9A117204"/>
</dbReference>
<protein>
    <submittedName>
        <fullName evidence="2">Uncharacterized protein</fullName>
    </submittedName>
</protein>
<feature type="region of interest" description="Disordered" evidence="1">
    <location>
        <begin position="1"/>
        <end position="131"/>
    </location>
</feature>
<feature type="compositionally biased region" description="Basic and acidic residues" evidence="1">
    <location>
        <begin position="8"/>
        <end position="29"/>
    </location>
</feature>
<gene>
    <name evidence="2" type="ORF">OLEA9_A117204</name>
</gene>
<comment type="caution">
    <text evidence="2">The sequence shown here is derived from an EMBL/GenBank/DDBJ whole genome shotgun (WGS) entry which is preliminary data.</text>
</comment>
<accession>A0A8S0RDM6</accession>
<dbReference type="AlphaFoldDB" id="A0A8S0RDM6"/>
<dbReference type="Proteomes" id="UP000594638">
    <property type="component" value="Unassembled WGS sequence"/>
</dbReference>
<feature type="non-terminal residue" evidence="2">
    <location>
        <position position="1"/>
    </location>
</feature>
<evidence type="ECO:0000313" key="2">
    <source>
        <dbReference type="EMBL" id="CAA2977167.1"/>
    </source>
</evidence>
<dbReference type="EMBL" id="CACTIH010002928">
    <property type="protein sequence ID" value="CAA2977167.1"/>
    <property type="molecule type" value="Genomic_DNA"/>
</dbReference>